<dbReference type="InterPro" id="IPR007712">
    <property type="entry name" value="RelE/ParE_toxin"/>
</dbReference>
<organism evidence="2 3">
    <name type="scientific">Trinickia symbiotica</name>
    <dbReference type="NCBI Taxonomy" id="863227"/>
    <lineage>
        <taxon>Bacteria</taxon>
        <taxon>Pseudomonadati</taxon>
        <taxon>Pseudomonadota</taxon>
        <taxon>Betaproteobacteria</taxon>
        <taxon>Burkholderiales</taxon>
        <taxon>Burkholderiaceae</taxon>
        <taxon>Trinickia</taxon>
    </lineage>
</organism>
<dbReference type="Gene3D" id="3.30.2310.20">
    <property type="entry name" value="RelE-like"/>
    <property type="match status" value="1"/>
</dbReference>
<dbReference type="EMBL" id="PNYC01000003">
    <property type="protein sequence ID" value="PMS37474.1"/>
    <property type="molecule type" value="Genomic_DNA"/>
</dbReference>
<comment type="caution">
    <text evidence="2">The sequence shown here is derived from an EMBL/GenBank/DDBJ whole genome shotgun (WGS) entry which is preliminary data.</text>
</comment>
<keyword evidence="3" id="KW-1185">Reference proteome</keyword>
<gene>
    <name evidence="2" type="ORF">C0Z20_05740</name>
</gene>
<evidence type="ECO:0000313" key="3">
    <source>
        <dbReference type="Proteomes" id="UP000235777"/>
    </source>
</evidence>
<evidence type="ECO:0000313" key="2">
    <source>
        <dbReference type="EMBL" id="PMS37474.1"/>
    </source>
</evidence>
<dbReference type="STRING" id="863227.GCA_000373005_02924"/>
<dbReference type="Pfam" id="PF05016">
    <property type="entry name" value="ParE_toxin"/>
    <property type="match status" value="1"/>
</dbReference>
<dbReference type="OrthoDB" id="9798046at2"/>
<dbReference type="Proteomes" id="UP000235777">
    <property type="component" value="Unassembled WGS sequence"/>
</dbReference>
<keyword evidence="1" id="KW-1277">Toxin-antitoxin system</keyword>
<dbReference type="AlphaFoldDB" id="A0A2N7X766"/>
<evidence type="ECO:0000256" key="1">
    <source>
        <dbReference type="ARBA" id="ARBA00022649"/>
    </source>
</evidence>
<dbReference type="RefSeq" id="WP_018441500.1">
    <property type="nucleotide sequence ID" value="NZ_KB890176.1"/>
</dbReference>
<reference evidence="2 3" key="1">
    <citation type="submission" date="2018-01" db="EMBL/GenBank/DDBJ databases">
        <title>Whole genome analyses suggest that Burkholderia sensu lato contains two further novel genera in the rhizoxinica-symbiotica group Mycetohabitans gen. nov., and Trinickia gen. nov.: implications for the evolution of diazotrophy and nodulation in the Burkholderiaceae.</title>
        <authorList>
            <person name="Estrada-de los Santos P."/>
            <person name="Palmer M."/>
            <person name="Chavez-Ramirez B."/>
            <person name="Beukes C."/>
            <person name="Steenkamp E.T."/>
            <person name="Hirsch A.M."/>
            <person name="Manyaka P."/>
            <person name="Maluk M."/>
            <person name="Lafos M."/>
            <person name="Crook M."/>
            <person name="Gross E."/>
            <person name="Simon M.F."/>
            <person name="Bueno dos Reis Junior F."/>
            <person name="Poole P.S."/>
            <person name="Venter S.N."/>
            <person name="James E.K."/>
        </authorList>
    </citation>
    <scope>NUCLEOTIDE SEQUENCE [LARGE SCALE GENOMIC DNA]</scope>
    <source>
        <strain evidence="2 3">JPY 581</strain>
    </source>
</reference>
<sequence>MRVRRYPTADITVQNLRRYLVTRFGQRTWLETKAAIERTIETICQYPLMGSLVDDETPAVKNWRQAITGKTRIIYKADGDTIYIAFIVDVRQDLGKLFDMLLMAKL</sequence>
<proteinExistence type="predicted"/>
<protein>
    <submittedName>
        <fullName evidence="2">Type II toxin-antitoxin system RelE/ParE family toxin</fullName>
    </submittedName>
</protein>
<accession>A0A2N7X766</accession>
<dbReference type="InterPro" id="IPR035093">
    <property type="entry name" value="RelE/ParE_toxin_dom_sf"/>
</dbReference>
<name>A0A2N7X766_9BURK</name>